<feature type="non-terminal residue" evidence="2">
    <location>
        <position position="104"/>
    </location>
</feature>
<evidence type="ECO:0000313" key="2">
    <source>
        <dbReference type="EMBL" id="ORB76367.1"/>
    </source>
</evidence>
<name>A0ABX3TC48_9MYCO</name>
<dbReference type="InterPro" id="IPR044857">
    <property type="entry name" value="T7SS_EccB_R1"/>
</dbReference>
<dbReference type="Pfam" id="PF05108">
    <property type="entry name" value="T7SS_ESX1_EccB"/>
    <property type="match status" value="1"/>
</dbReference>
<feature type="region of interest" description="Disordered" evidence="1">
    <location>
        <begin position="1"/>
        <end position="29"/>
    </location>
</feature>
<evidence type="ECO:0000256" key="1">
    <source>
        <dbReference type="SAM" id="MobiDB-lite"/>
    </source>
</evidence>
<dbReference type="PANTHER" id="PTHR40765">
    <property type="entry name" value="ESX-2 SECRETION SYSTEM ATPASE ECCB2"/>
    <property type="match status" value="1"/>
</dbReference>
<dbReference type="PANTHER" id="PTHR40765:SF2">
    <property type="entry name" value="ESX-2 SECRETION SYSTEM ATPASE ECCB2"/>
    <property type="match status" value="1"/>
</dbReference>
<evidence type="ECO:0000313" key="3">
    <source>
        <dbReference type="Proteomes" id="UP000192847"/>
    </source>
</evidence>
<dbReference type="InterPro" id="IPR007795">
    <property type="entry name" value="T7SS_EccB"/>
</dbReference>
<comment type="caution">
    <text evidence="2">The sequence shown here is derived from an EMBL/GenBank/DDBJ whole genome shotgun (WGS) entry which is preliminary data.</text>
</comment>
<organism evidence="2 3">
    <name type="scientific">Mycobacterium timonense</name>
    <dbReference type="NCBI Taxonomy" id="701043"/>
    <lineage>
        <taxon>Bacteria</taxon>
        <taxon>Bacillati</taxon>
        <taxon>Actinomycetota</taxon>
        <taxon>Actinomycetes</taxon>
        <taxon>Mycobacteriales</taxon>
        <taxon>Mycobacteriaceae</taxon>
        <taxon>Mycobacterium</taxon>
        <taxon>Mycobacterium avium complex (MAC)</taxon>
    </lineage>
</organism>
<dbReference type="Proteomes" id="UP000192847">
    <property type="component" value="Unassembled WGS sequence"/>
</dbReference>
<dbReference type="EMBL" id="MVIL01000933">
    <property type="protein sequence ID" value="ORB76367.1"/>
    <property type="molecule type" value="Genomic_DNA"/>
</dbReference>
<accession>A0ABX3TC48</accession>
<reference evidence="2 3" key="1">
    <citation type="submission" date="2017-02" db="EMBL/GenBank/DDBJ databases">
        <title>The new phylogeny of genus Mycobacterium.</title>
        <authorList>
            <person name="Tortoli E."/>
            <person name="Trovato A."/>
            <person name="Cirillo D.M."/>
        </authorList>
    </citation>
    <scope>NUCLEOTIDE SEQUENCE [LARGE SCALE GENOMIC DNA]</scope>
    <source>
        <strain evidence="2 3">CCUG 56329</strain>
    </source>
</reference>
<gene>
    <name evidence="2" type="ORF">BST46_30530</name>
</gene>
<dbReference type="Gene3D" id="3.30.2390.20">
    <property type="entry name" value="Type VII secretion system EccB, repeat 1 domain"/>
    <property type="match status" value="1"/>
</dbReference>
<sequence>VKDSALAGPPRGQLMGVPSGPNNLTQRSDDTAKWTVCDKHTDETDLSLTKADSLTTTLFAGTDSMTSTVAPLSANDAVVVKLASDPHQLWVVYNGSRVGVGTQD</sequence>
<proteinExistence type="predicted"/>
<feature type="non-terminal residue" evidence="2">
    <location>
        <position position="1"/>
    </location>
</feature>
<dbReference type="RefSeq" id="WP_211285928.1">
    <property type="nucleotide sequence ID" value="NZ_MVIL01000933.1"/>
</dbReference>
<keyword evidence="3" id="KW-1185">Reference proteome</keyword>
<protein>
    <submittedName>
        <fullName evidence="2">Type VII secretion protein EccB</fullName>
    </submittedName>
</protein>